<dbReference type="Gene3D" id="3.40.50.150">
    <property type="entry name" value="Vaccinia Virus protein VP39"/>
    <property type="match status" value="1"/>
</dbReference>
<dbReference type="InterPro" id="IPR036291">
    <property type="entry name" value="NAD(P)-bd_dom_sf"/>
</dbReference>
<dbReference type="GO" id="GO:0016491">
    <property type="term" value="F:oxidoreductase activity"/>
    <property type="evidence" value="ECO:0007669"/>
    <property type="project" value="UniProtKB-KW"/>
</dbReference>
<evidence type="ECO:0000259" key="16">
    <source>
        <dbReference type="PROSITE" id="PS52019"/>
    </source>
</evidence>
<dbReference type="InterPro" id="IPR036736">
    <property type="entry name" value="ACP-like_sf"/>
</dbReference>
<dbReference type="PANTHER" id="PTHR43775:SF20">
    <property type="entry name" value="HYBRID PKS-NRPS SYNTHETASE APDA"/>
    <property type="match status" value="1"/>
</dbReference>
<dbReference type="SUPFAM" id="SSF47336">
    <property type="entry name" value="ACP-like"/>
    <property type="match status" value="2"/>
</dbReference>
<evidence type="ECO:0000259" key="14">
    <source>
        <dbReference type="PROSITE" id="PS50075"/>
    </source>
</evidence>
<dbReference type="InterPro" id="IPR001242">
    <property type="entry name" value="Condensation_dom"/>
</dbReference>
<dbReference type="Pfam" id="PF00109">
    <property type="entry name" value="ketoacyl-synt"/>
    <property type="match status" value="1"/>
</dbReference>
<dbReference type="InterPro" id="IPR042099">
    <property type="entry name" value="ANL_N_sf"/>
</dbReference>
<dbReference type="GO" id="GO:0004312">
    <property type="term" value="F:fatty acid synthase activity"/>
    <property type="evidence" value="ECO:0007669"/>
    <property type="project" value="TreeGrafter"/>
</dbReference>
<dbReference type="GO" id="GO:0006633">
    <property type="term" value="P:fatty acid biosynthetic process"/>
    <property type="evidence" value="ECO:0007669"/>
    <property type="project" value="InterPro"/>
</dbReference>
<dbReference type="SUPFAM" id="SSF52777">
    <property type="entry name" value="CoA-dependent acyltransferases"/>
    <property type="match status" value="2"/>
</dbReference>
<name>A0A0U2S4Y3_GIBIN</name>
<dbReference type="GO" id="GO:0016874">
    <property type="term" value="F:ligase activity"/>
    <property type="evidence" value="ECO:0007669"/>
    <property type="project" value="UniProtKB-KW"/>
</dbReference>
<evidence type="ECO:0000256" key="11">
    <source>
        <dbReference type="ARBA" id="ARBA00029443"/>
    </source>
</evidence>
<feature type="compositionally biased region" description="Basic and acidic residues" evidence="13">
    <location>
        <begin position="2545"/>
        <end position="2557"/>
    </location>
</feature>
<evidence type="ECO:0000256" key="10">
    <source>
        <dbReference type="ARBA" id="ARBA00023268"/>
    </source>
</evidence>
<evidence type="ECO:0000256" key="1">
    <source>
        <dbReference type="ARBA" id="ARBA00004685"/>
    </source>
</evidence>
<dbReference type="PROSITE" id="PS52019">
    <property type="entry name" value="PKS_MFAS_DH"/>
    <property type="match status" value="1"/>
</dbReference>
<dbReference type="InterPro" id="IPR032821">
    <property type="entry name" value="PKS_assoc"/>
</dbReference>
<dbReference type="SMART" id="SM00823">
    <property type="entry name" value="PKS_PP"/>
    <property type="match status" value="2"/>
</dbReference>
<feature type="active site" description="Proton donor; for dehydratase activity" evidence="12">
    <location>
        <position position="1191"/>
    </location>
</feature>
<feature type="domain" description="Carrier" evidence="14">
    <location>
        <begin position="2417"/>
        <end position="2494"/>
    </location>
</feature>
<dbReference type="PROSITE" id="PS50075">
    <property type="entry name" value="CARRIER"/>
    <property type="match status" value="2"/>
</dbReference>
<evidence type="ECO:0000313" key="17">
    <source>
        <dbReference type="EMBL" id="ALQ32903.1"/>
    </source>
</evidence>
<dbReference type="InterPro" id="IPR000873">
    <property type="entry name" value="AMP-dep_synth/lig_dom"/>
</dbReference>
<dbReference type="InterPro" id="IPR042104">
    <property type="entry name" value="PKS_dehydratase_sf"/>
</dbReference>
<dbReference type="InterPro" id="IPR016035">
    <property type="entry name" value="Acyl_Trfase/lysoPLipase"/>
</dbReference>
<dbReference type="Gene3D" id="3.40.47.10">
    <property type="match status" value="1"/>
</dbReference>
<dbReference type="InterPro" id="IPR001227">
    <property type="entry name" value="Ac_transferase_dom_sf"/>
</dbReference>
<keyword evidence="8" id="KW-0560">Oxidoreductase</keyword>
<dbReference type="Pfam" id="PF00501">
    <property type="entry name" value="AMP-binding"/>
    <property type="match status" value="1"/>
</dbReference>
<organism evidence="17">
    <name type="scientific">Gibberella intermedia</name>
    <name type="common">Bulb rot disease fungus</name>
    <name type="synonym">Fusarium proliferatum</name>
    <dbReference type="NCBI Taxonomy" id="948311"/>
    <lineage>
        <taxon>Eukaryota</taxon>
        <taxon>Fungi</taxon>
        <taxon>Dikarya</taxon>
        <taxon>Ascomycota</taxon>
        <taxon>Pezizomycotina</taxon>
        <taxon>Sordariomycetes</taxon>
        <taxon>Hypocreomycetidae</taxon>
        <taxon>Hypocreales</taxon>
        <taxon>Nectriaceae</taxon>
        <taxon>Fusarium</taxon>
        <taxon>Fusarium fujikuroi species complex</taxon>
    </lineage>
</organism>
<dbReference type="Pfam" id="PF00668">
    <property type="entry name" value="Condensation"/>
    <property type="match status" value="1"/>
</dbReference>
<evidence type="ECO:0000256" key="13">
    <source>
        <dbReference type="SAM" id="MobiDB-lite"/>
    </source>
</evidence>
<dbReference type="InterPro" id="IPR020807">
    <property type="entry name" value="PKS_DH"/>
</dbReference>
<feature type="region of interest" description="Disordered" evidence="13">
    <location>
        <begin position="2499"/>
        <end position="2557"/>
    </location>
</feature>
<feature type="compositionally biased region" description="Low complexity" evidence="13">
    <location>
        <begin position="2512"/>
        <end position="2530"/>
    </location>
</feature>
<sequence length="3976" mass="435395">MPARSDGRWNTKFPIRPSTFGHTFCLQQHGTTLITQHYPITMPSPGEPIAVIGSACRFPGGASSPSKLWSLLKSPKDCLREFPKDRLNLEAFYNKDGEHHGATDVCNKGYLLEEDSRLFDASFFNVNPAEADGMDPQQRLTLETVYESLEAAGYTIEEMQGSLTSVYLGVMTGDYHDIQSRDPEIINRYHPTGTSKSILSNRVSYYFDLRGPSVTMDTACSSSLAALHFAAQSLRSGESTTAIAVGVNLIFDAAGYVAESKLHMLSPTSRSRMWDAEADGYARGEGVASVILKPLSEAIRCGDHIECIVRETGMNSDGRTTGITMPSAAAQSALIRRTYQNAGLDPIRDRPQYFEAHGTGTLAGDPVEARAIRQSFFADDETSSEDVEKLYCGSIKTVIGHTEGCAGLAGLLKASLAVQNAIIPPNLLFNTLNPSIKPFYDRLQVPTTAVPWPKVSDGPRRVSLNSFGFGGTNVHAIVENYQPDEPHTEMASQKFVGPLVISAETESSLATTVGKYADFMRSNPDVNLEDVAFVTQTRRSVFSRRAFFSGENRDKLLEFLDSAVQTSKTGAEIGIQAPGSSSEQPAILGIFTGQGAQWASMGKTMIETSCQFRESIQKCEDALHDVPDAPTWSLMEELMASEENSRIGEAAISQPLCTATQIAIVDVLASAGVHFDAVVGHSSGEISAVYAAGLLSATDAMRIAYYRGLYAKHASGTSGTKGSMMAVGMGSEDATAFCDQEQFKGRISLAASNSPSSATISGDEDAILAAKEILEEQKTFARLLKVDTAYHSHHMRACAEPYLESLQACNITVNTPSSNCIWVSSVYGNADMLDDEDDISALAGQYWIDNMVRPVLFSEALECSLWRAGPFNLSLEIGPHPALKGPASQTTKTALGHVLPYATFLRRGYDDVEAFSGGIGYVWAYLGSHVDFAGYHKAIHGPEAEKPKMIKGLPSYTWNHNKIHWKESRISRRYRLADKAPHELLGRRTPDDSEFEIRWRNILRLNELPWIRGHAFQGMALFPTSGYMAMAIQAAMEIAGSRPVKLVEIRDLVIPRALTIEENNPGIESIFSVKKIGGHIDEETFYGEFSCHTCPAEAEGTLERNCTGLITIDFGEPSDYDLPPRAPGKSGITPVDTQEYYDSLLNIGLNYQGLFRGLKSVQRTMGYATTKATWDKYEVGSQYVMHPGPLDVAFHSIIAAMCTPLSGALWAPYLPVGIDRLAIAPSTNYEGVPGEINFDVDTFITETTSNTFRGDVHIISPDGKTGLQAEGLTLKLFTEASSSDDRHMFSKTIWRADILDSSENLDEINPDEQELALAEAIDRTSFYFIRKTFDLLSEADVQDWKWFHQAFYKAAKEVLQETRDGKHPTAQKEWFDDTEELIQGYKDKYPEQADLKLIHAVAENLVGVMTSDTQLLEVMLVDNMLSNLYTDGRAMQPLNRIVAELFQNLSHRYPRLNILEIGAGTGGTTNSVLNAIGDTYGRYTYTDISAGFFEAAKTRFHAHSKRLDYKVLDIENDPTGQGIPEGSQDVVLAANVLHATRNLNETMTNVRKLLKPGGYLIMVEVTGYYLQMMFLMGGLPGWWLGVDEGRTRGPGIGLTEWDEILRESGFTGADKYVTDLPDSLKHVCSVLVSQAADERVTMLQEPLSFLDEIPLEQRLLIIGGKTLPISRIVKSIQRLASRVADQVTVVDSIDSLSDKHLSSETSVICLTELEKPIFSTPMTSSRLSSLQSLLSHSSHVLWLTAGRLDENPYANMTIGLGRAIINELPQLNLQFLDLPKASSVDAKMVVEAFLKLKLGKSADFTKMPILWSTEPEVLLRDGFVTIPRVVPDKERNNRLNSQRRKITKDVYLGETEAILTNTEGGPCLEENAPWAKSLTGDGIANIQVEQSLSLPFCEDGARVLCFGKSDGQVTMAIAPRHSSTISLPATDVFLVPEAQATKMQTDLWGIAVNLTASLLLSSISSAALNTEEEGVLIYGASTDIQSTLTAQASRKLTFASSVTGSDSIFIHPRASIRTIQHTLPRGIRHFVDLSKADDKVKQHLSHLYEAISFKPSHALAANTAHLLETALTFSRQSHLSSNSTTIPVQDITSLPALELTRTIIDWTKPQPVSVTIRPISGQGLFSIDKTYLMVGLVSDFGRSLCRWMVENGAKYIVLTSRRAQVDQLWLQEMEDLGAVVRVYPMDVSKRDSVQAVCDSIKDLPPVGGVCNGALVLKDQLFVKMGPEALSDVFAPKVDGTIHLSDIFSEPTLDFFVLFSSMSSVVGNAGQSNYNAASLFQAAIAQQRRERGLAASVMALGMVADVGYIAAKGPTLMERLKKAFYMPISESDAHQIFAEAVAASKPGVVDDDTIEMVSGIQPFNYTASTKARPPWVNNPRFSHFVREEESSKDVDASRAGQSNIRILERLEATGSEEEAAAALLIAFRAKVETMLQMTPESLNVEASLLDVGIDSLLAVEIRSWFLKEVHVDVPVLKTLSGDNARDICADAANKYLSAKMQEGKSETGDASKSDSTANGSATGTSSDGSSSPVRSGHATPPSTVGETEHQEEVKQEKELERVEKLSYAQSRLWFLSQFCKDDTSYNCVYIYKVTGNIQIARLKRAVSTVVNHHDSLRTCFFTRPGSGEPVQGLLASARDCFKHVKDEDGHALEHETKIWRNHVWQLSDGDVLRVILVSHGPEEHSLIIAYHHIAMDGVSMHLLLRDLNAVYMGHKLDSSPKQYMDISGEERRAIGSGQMDDRISYWTKLHSPPADTLPLFPFARAKSRPIPKTYRNVESLIDIGDELSEQIKRASQSLRITPFYFYLAALQTLFNRLLSIEDICIGVTDANRGESSLQTIGFFLNLLPLRFNFQKDTRFSDLVTKTVQHYRTSQANMGVPFDVILDKSNAPRESTSTPLFQVAMNYRQGNFSKIPLGGSNLEFKDGYDAQSPYDLAFSVTPNDDTTYVQVVAREDLYTRQGTDTLLSAYLALLRDASRDVNETLEAIKIYDQAGIDKALVLGYGDVVDYEWPSTLTEKVDEVIQRNLHVVAAKDVVGQLTYGELAVRVNSLASGIQSQLQPGSTVAVLCEPTACWVISMLAIIRSGCIYVPLDAKLPDERLKVILDAVGPGLILCEDSTEERAHGISVGTPILSVTEIPDPTKTIAAPNLERINDTTFILFTSGSTGTPKGIRLSSRGIINYVATKSSKLSLEREVVLQQSALGFDMSLAQAFMALTLGGTLVIAPSIDRGDPLALSKLMADESVTFTLGTPTEYLMLIRHGGQSVKVMHSWRNATSGGEAVTAQLKAAFKTLQHPPTLTDCYGPTEISCCATMNTIELDDFGDDSAYSIVGRVNPDTSIYILDESGHIVPQGLPGEICVGGIGVALSYLDEKSTSHKFVPNPFATPEHTEKGWTTMYRTGDKGLIRADGGLQFMGRMDGDTTVKLRGLRVDLGDVANVMLQQFEGSLADVVVTVRGDPAFLVAHVVLTPGASMDASGLQELANTLPLPQYMRPALIIELEKLPLNSSGKVDRRAIAALPLPALPTPSGPSKAASDRKPTLVEGELRLIWHNVLSQAGLFNNARLEPDTDFFHVGGNSLLLVRLRSAIEILMGITLPLSDMYRASTLSGMAGLVAQQKSSDYLPETIDWEAETALPRSIDLSYSHNATPVKTVSDLEILMTGSISFLGKQILQSLLSRPLVAHVHCIAVDPDSEASQLKNDRVTVYSGSLSEPMLGLKRETWQYLQAAVDCIILAGSQGHCLNNYSTLRAPNVESTRQLGLFALSRRIPIHYISSNRVTLLEYSAEAALPPVSVKDHLPPTDGSEGFTAAKWAGEVILEKLSEAAAANAERDLPVSIHRHCAIVGDEAPIEDALNALLRYSKLIKAVPRVSSLNVAGFFDFLPVTDVANSFAEYVISSQQSHSGVTFKHYSSGVKVPPTDFASYMQKTYEDEFRELDLDNWIEQARKEGIEELIALYLQAIVEKGQRITFPFMGNSG</sequence>
<feature type="domain" description="Carrier" evidence="14">
    <location>
        <begin position="3536"/>
        <end position="3617"/>
    </location>
</feature>
<dbReference type="Pfam" id="PF08659">
    <property type="entry name" value="KR"/>
    <property type="match status" value="1"/>
</dbReference>
<dbReference type="PROSITE" id="PS00455">
    <property type="entry name" value="AMP_BINDING"/>
    <property type="match status" value="1"/>
</dbReference>
<evidence type="ECO:0000256" key="7">
    <source>
        <dbReference type="ARBA" id="ARBA00022737"/>
    </source>
</evidence>
<accession>A0A0U2S4Y3</accession>
<dbReference type="Pfam" id="PF07993">
    <property type="entry name" value="NAD_binding_4"/>
    <property type="match status" value="1"/>
</dbReference>
<dbReference type="Pfam" id="PF16197">
    <property type="entry name" value="KAsynt_C_assoc"/>
    <property type="match status" value="1"/>
</dbReference>
<comment type="pathway">
    <text evidence="1">Mycotoxin biosynthesis.</text>
</comment>
<dbReference type="InterPro" id="IPR013968">
    <property type="entry name" value="PKS_KR"/>
</dbReference>
<dbReference type="SUPFAM" id="SSF52151">
    <property type="entry name" value="FabD/lysophospholipase-like"/>
    <property type="match status" value="1"/>
</dbReference>
<dbReference type="EMBL" id="KU180038">
    <property type="protein sequence ID" value="ALQ32903.1"/>
    <property type="molecule type" value="mRNA"/>
</dbReference>
<dbReference type="SMART" id="SM00826">
    <property type="entry name" value="PKS_DH"/>
    <property type="match status" value="1"/>
</dbReference>
<dbReference type="InterPro" id="IPR020841">
    <property type="entry name" value="PKS_Beta-ketoAc_synthase_dom"/>
</dbReference>
<dbReference type="InterPro" id="IPR014043">
    <property type="entry name" value="Acyl_transferase_dom"/>
</dbReference>
<dbReference type="InterPro" id="IPR050091">
    <property type="entry name" value="PKS_NRPS_Biosynth_Enz"/>
</dbReference>
<dbReference type="InterPro" id="IPR014030">
    <property type="entry name" value="Ketoacyl_synth_N"/>
</dbReference>
<dbReference type="PROSITE" id="PS52004">
    <property type="entry name" value="KS3_2"/>
    <property type="match status" value="1"/>
</dbReference>
<dbReference type="Pfam" id="PF14765">
    <property type="entry name" value="PS-DH"/>
    <property type="match status" value="1"/>
</dbReference>
<dbReference type="Gene3D" id="3.40.50.12780">
    <property type="entry name" value="N-terminal domain of ligase-like"/>
    <property type="match status" value="1"/>
</dbReference>
<keyword evidence="9" id="KW-0413">Isomerase</keyword>
<dbReference type="Gene3D" id="3.30.559.30">
    <property type="entry name" value="Nonribosomal peptide synthetase, condensation domain"/>
    <property type="match status" value="1"/>
</dbReference>
<keyword evidence="2" id="KW-0596">Phosphopantetheine</keyword>
<dbReference type="Gene3D" id="3.40.366.10">
    <property type="entry name" value="Malonyl-Coenzyme A Acyl Carrier Protein, domain 2"/>
    <property type="match status" value="1"/>
</dbReference>
<reference evidence="17" key="1">
    <citation type="submission" date="2015-11" db="EMBL/GenBank/DDBJ databases">
        <title>Insights into natural products biosynthesis from analysis of 490 polyketide synthases from Fusarium.</title>
        <authorList>
            <person name="Brown D.W."/>
            <person name="Proctor R.H."/>
        </authorList>
    </citation>
    <scope>NUCLEOTIDE SEQUENCE</scope>
    <source>
        <strain evidence="17">NRRL 62905</strain>
    </source>
</reference>
<dbReference type="InterPro" id="IPR023213">
    <property type="entry name" value="CAT-like_dom_sf"/>
</dbReference>
<dbReference type="InterPro" id="IPR049552">
    <property type="entry name" value="PKS_DH_N"/>
</dbReference>
<keyword evidence="10" id="KW-0511">Multifunctional enzyme</keyword>
<dbReference type="SUPFAM" id="SSF55048">
    <property type="entry name" value="Probable ACP-binding domain of malonyl-CoA ACP transacylase"/>
    <property type="match status" value="1"/>
</dbReference>
<keyword evidence="6" id="KW-0808">Transferase</keyword>
<dbReference type="CDD" id="cd05930">
    <property type="entry name" value="A_NRPS"/>
    <property type="match status" value="1"/>
</dbReference>
<keyword evidence="3" id="KW-0597">Phosphoprotein</keyword>
<dbReference type="GO" id="GO:0031177">
    <property type="term" value="F:phosphopantetheine binding"/>
    <property type="evidence" value="ECO:0007669"/>
    <property type="project" value="InterPro"/>
</dbReference>
<dbReference type="GO" id="GO:0016853">
    <property type="term" value="F:isomerase activity"/>
    <property type="evidence" value="ECO:0007669"/>
    <property type="project" value="UniProtKB-KW"/>
</dbReference>
<dbReference type="Gene3D" id="1.10.1200.10">
    <property type="entry name" value="ACP-like"/>
    <property type="match status" value="2"/>
</dbReference>
<dbReference type="InterPro" id="IPR013120">
    <property type="entry name" value="FAR_NAD-bd"/>
</dbReference>
<dbReference type="InterPro" id="IPR018201">
    <property type="entry name" value="Ketoacyl_synth_AS"/>
</dbReference>
<dbReference type="SUPFAM" id="SSF53901">
    <property type="entry name" value="Thiolase-like"/>
    <property type="match status" value="1"/>
</dbReference>
<dbReference type="InterPro" id="IPR057326">
    <property type="entry name" value="KR_dom"/>
</dbReference>
<evidence type="ECO:0000256" key="6">
    <source>
        <dbReference type="ARBA" id="ARBA00022679"/>
    </source>
</evidence>
<dbReference type="InterPro" id="IPR013217">
    <property type="entry name" value="Methyltransf_12"/>
</dbReference>
<protein>
    <submittedName>
        <fullName evidence="17">Putative polyketide synthase</fullName>
    </submittedName>
</protein>
<keyword evidence="5" id="KW-0489">Methyltransferase</keyword>
<feature type="domain" description="PKS/mFAS DH" evidence="16">
    <location>
        <begin position="982"/>
        <end position="1283"/>
    </location>
</feature>
<feature type="active site" description="Proton acceptor; for dehydratase activity" evidence="12">
    <location>
        <position position="1014"/>
    </location>
</feature>
<dbReference type="PROSITE" id="PS00012">
    <property type="entry name" value="PHOSPHOPANTETHEINE"/>
    <property type="match status" value="2"/>
</dbReference>
<dbReference type="InterPro" id="IPR049551">
    <property type="entry name" value="PKS_DH_C"/>
</dbReference>
<dbReference type="Pfam" id="PF00550">
    <property type="entry name" value="PP-binding"/>
    <property type="match status" value="2"/>
</dbReference>
<comment type="similarity">
    <text evidence="11">In the C-terminal section; belongs to the NRP synthetase family.</text>
</comment>
<dbReference type="InterPro" id="IPR016039">
    <property type="entry name" value="Thiolase-like"/>
</dbReference>
<feature type="region of interest" description="C-terminal hotdog fold" evidence="12">
    <location>
        <begin position="1132"/>
        <end position="1283"/>
    </location>
</feature>
<evidence type="ECO:0000256" key="8">
    <source>
        <dbReference type="ARBA" id="ARBA00023002"/>
    </source>
</evidence>
<evidence type="ECO:0000256" key="12">
    <source>
        <dbReference type="PROSITE-ProRule" id="PRU01363"/>
    </source>
</evidence>
<dbReference type="CDD" id="cd19532">
    <property type="entry name" value="C_PKS-NRPS"/>
    <property type="match status" value="1"/>
</dbReference>
<dbReference type="GO" id="GO:0004315">
    <property type="term" value="F:3-oxoacyl-[acyl-carrier-protein] synthase activity"/>
    <property type="evidence" value="ECO:0007669"/>
    <property type="project" value="InterPro"/>
</dbReference>
<dbReference type="PROSITE" id="PS00606">
    <property type="entry name" value="KS3_1"/>
    <property type="match status" value="1"/>
</dbReference>
<dbReference type="InterPro" id="IPR020845">
    <property type="entry name" value="AMP-binding_CS"/>
</dbReference>
<gene>
    <name evidence="17" type="ORF">Fpr_02551</name>
</gene>
<dbReference type="CDD" id="cd02440">
    <property type="entry name" value="AdoMet_MTases"/>
    <property type="match status" value="1"/>
</dbReference>
<dbReference type="Pfam" id="PF08242">
    <property type="entry name" value="Methyltransf_12"/>
    <property type="match status" value="1"/>
</dbReference>
<evidence type="ECO:0000256" key="4">
    <source>
        <dbReference type="ARBA" id="ARBA00022598"/>
    </source>
</evidence>
<dbReference type="Pfam" id="PF21089">
    <property type="entry name" value="PKS_DH_N"/>
    <property type="match status" value="1"/>
</dbReference>
<dbReference type="Pfam" id="PF02801">
    <property type="entry name" value="Ketoacyl-synt_C"/>
    <property type="match status" value="1"/>
</dbReference>
<evidence type="ECO:0000256" key="9">
    <source>
        <dbReference type="ARBA" id="ARBA00023235"/>
    </source>
</evidence>
<dbReference type="GO" id="GO:0009403">
    <property type="term" value="P:toxin biosynthetic process"/>
    <property type="evidence" value="ECO:0007669"/>
    <property type="project" value="UniProtKB-ARBA"/>
</dbReference>
<proteinExistence type="evidence at transcript level"/>
<dbReference type="GO" id="GO:0032259">
    <property type="term" value="P:methylation"/>
    <property type="evidence" value="ECO:0007669"/>
    <property type="project" value="UniProtKB-KW"/>
</dbReference>
<dbReference type="Gene3D" id="3.40.50.720">
    <property type="entry name" value="NAD(P)-binding Rossmann-like Domain"/>
    <property type="match status" value="3"/>
</dbReference>
<dbReference type="SUPFAM" id="SSF56801">
    <property type="entry name" value="Acetyl-CoA synthetase-like"/>
    <property type="match status" value="1"/>
</dbReference>
<dbReference type="SUPFAM" id="SSF51735">
    <property type="entry name" value="NAD(P)-binding Rossmann-fold domains"/>
    <property type="match status" value="2"/>
</dbReference>
<dbReference type="Gene3D" id="3.10.129.110">
    <property type="entry name" value="Polyketide synthase dehydratase"/>
    <property type="match status" value="1"/>
</dbReference>
<dbReference type="Pfam" id="PF00698">
    <property type="entry name" value="Acyl_transf_1"/>
    <property type="match status" value="1"/>
</dbReference>
<keyword evidence="4" id="KW-0436">Ligase</keyword>
<dbReference type="GO" id="GO:0008168">
    <property type="term" value="F:methyltransferase activity"/>
    <property type="evidence" value="ECO:0007669"/>
    <property type="project" value="UniProtKB-KW"/>
</dbReference>
<dbReference type="PANTHER" id="PTHR43775">
    <property type="entry name" value="FATTY ACID SYNTHASE"/>
    <property type="match status" value="1"/>
</dbReference>
<evidence type="ECO:0000256" key="3">
    <source>
        <dbReference type="ARBA" id="ARBA00022553"/>
    </source>
</evidence>
<dbReference type="InterPro" id="IPR045851">
    <property type="entry name" value="AMP-bd_C_sf"/>
</dbReference>
<feature type="domain" description="Ketosynthase family 3 (KS3)" evidence="15">
    <location>
        <begin position="46"/>
        <end position="480"/>
    </location>
</feature>
<dbReference type="Gene3D" id="3.30.559.10">
    <property type="entry name" value="Chloramphenicol acetyltransferase-like domain"/>
    <property type="match status" value="1"/>
</dbReference>
<dbReference type="SUPFAM" id="SSF53335">
    <property type="entry name" value="S-adenosyl-L-methionine-dependent methyltransferases"/>
    <property type="match status" value="1"/>
</dbReference>
<dbReference type="SMART" id="SM00827">
    <property type="entry name" value="PKS_AT"/>
    <property type="match status" value="1"/>
</dbReference>
<dbReference type="SMART" id="SM00825">
    <property type="entry name" value="PKS_KS"/>
    <property type="match status" value="1"/>
</dbReference>
<feature type="region of interest" description="N-terminal hotdog fold" evidence="12">
    <location>
        <begin position="982"/>
        <end position="1117"/>
    </location>
</feature>
<dbReference type="InterPro" id="IPR016036">
    <property type="entry name" value="Malonyl_transacylase_ACP-bd"/>
</dbReference>
<evidence type="ECO:0000256" key="5">
    <source>
        <dbReference type="ARBA" id="ARBA00022603"/>
    </source>
</evidence>
<dbReference type="InterPro" id="IPR006162">
    <property type="entry name" value="Ppantetheine_attach_site"/>
</dbReference>
<dbReference type="SMART" id="SM00822">
    <property type="entry name" value="PKS_KR"/>
    <property type="match status" value="1"/>
</dbReference>
<evidence type="ECO:0000256" key="2">
    <source>
        <dbReference type="ARBA" id="ARBA00022450"/>
    </source>
</evidence>
<evidence type="ECO:0000259" key="15">
    <source>
        <dbReference type="PROSITE" id="PS52004"/>
    </source>
</evidence>
<dbReference type="InterPro" id="IPR029063">
    <property type="entry name" value="SAM-dependent_MTases_sf"/>
</dbReference>
<dbReference type="InterPro" id="IPR009081">
    <property type="entry name" value="PP-bd_ACP"/>
</dbReference>
<feature type="compositionally biased region" description="Basic and acidic residues" evidence="13">
    <location>
        <begin position="2500"/>
        <end position="2511"/>
    </location>
</feature>
<dbReference type="InterPro" id="IPR020806">
    <property type="entry name" value="PKS_PP-bd"/>
</dbReference>
<dbReference type="Gene3D" id="3.30.300.30">
    <property type="match status" value="1"/>
</dbReference>
<dbReference type="InterPro" id="IPR049900">
    <property type="entry name" value="PKS_mFAS_DH"/>
</dbReference>
<dbReference type="InterPro" id="IPR014031">
    <property type="entry name" value="Ketoacyl_synth_C"/>
</dbReference>
<dbReference type="CDD" id="cd00833">
    <property type="entry name" value="PKS"/>
    <property type="match status" value="1"/>
</dbReference>
<keyword evidence="7" id="KW-0677">Repeat</keyword>